<sequence length="486" mass="49532">MAMEELREDDPTGVGRFQLLGRLGTGGMGQVYLGRSPEGWLAAVKVIQPEFAADEGFRRRFDREVHTLWAARAPGVAALIDADPAADQPWLATEFIDGPTLRQAVRSAGPLPPASVDFLAARLAGTLATLHAAGLVHRDVKPGNVVLAADGPRLIDFGNAQPADTGAVAPTGTIIGTPGYMSPEQADGRATHAPSDVFSFAGVVVYASSGHGPFGGATGSTGDADHSATLERVRTAEPDLSGVPVPLCELLRRCLAKDPGERPTAATLAGHFTTLIQSPQQAGSVIPAPPAQRGTPPDETPLGTAPAPARQLSAAPTLAAPSLAEPTPTAPSPPGTAPAEPAEATPATPTPAEPAPPNATPAQPAEPALSTATPAEPAGPGRPEATPAEPALPQATPARPSAGEPGRPEAGPTSTGPAGSGRSKTPAKPPASVTADEKPIPAWAEMDPPKARGVLIVAPEPKRSNDLWVLIGLTLTLLLILLFLWL</sequence>
<evidence type="ECO:0000256" key="7">
    <source>
        <dbReference type="SAM" id="Phobius"/>
    </source>
</evidence>
<evidence type="ECO:0000256" key="5">
    <source>
        <dbReference type="PROSITE-ProRule" id="PRU10141"/>
    </source>
</evidence>
<protein>
    <recommendedName>
        <fullName evidence="8">Protein kinase domain-containing protein</fullName>
    </recommendedName>
</protein>
<dbReference type="CDD" id="cd14014">
    <property type="entry name" value="STKc_PknB_like"/>
    <property type="match status" value="1"/>
</dbReference>
<keyword evidence="7" id="KW-0472">Membrane</keyword>
<keyword evidence="7" id="KW-1133">Transmembrane helix</keyword>
<dbReference type="PROSITE" id="PS50011">
    <property type="entry name" value="PROTEIN_KINASE_DOM"/>
    <property type="match status" value="1"/>
</dbReference>
<proteinExistence type="predicted"/>
<dbReference type="PANTHER" id="PTHR43289:SF34">
    <property type="entry name" value="SERINE_THREONINE-PROTEIN KINASE YBDM-RELATED"/>
    <property type="match status" value="1"/>
</dbReference>
<dbReference type="InterPro" id="IPR008271">
    <property type="entry name" value="Ser/Thr_kinase_AS"/>
</dbReference>
<evidence type="ECO:0000259" key="8">
    <source>
        <dbReference type="PROSITE" id="PS50011"/>
    </source>
</evidence>
<dbReference type="SMART" id="SM00220">
    <property type="entry name" value="S_TKc"/>
    <property type="match status" value="1"/>
</dbReference>
<keyword evidence="1" id="KW-0808">Transferase</keyword>
<accession>A0ABP9QBD6</accession>
<keyword evidence="3" id="KW-0418">Kinase</keyword>
<dbReference type="SUPFAM" id="SSF56112">
    <property type="entry name" value="Protein kinase-like (PK-like)"/>
    <property type="match status" value="1"/>
</dbReference>
<organism evidence="9 10">
    <name type="scientific">Pseudonocardia eucalypti</name>
    <dbReference type="NCBI Taxonomy" id="648755"/>
    <lineage>
        <taxon>Bacteria</taxon>
        <taxon>Bacillati</taxon>
        <taxon>Actinomycetota</taxon>
        <taxon>Actinomycetes</taxon>
        <taxon>Pseudonocardiales</taxon>
        <taxon>Pseudonocardiaceae</taxon>
        <taxon>Pseudonocardia</taxon>
    </lineage>
</organism>
<dbReference type="InterPro" id="IPR017441">
    <property type="entry name" value="Protein_kinase_ATP_BS"/>
</dbReference>
<name>A0ABP9QBD6_9PSEU</name>
<feature type="compositionally biased region" description="Pro residues" evidence="6">
    <location>
        <begin position="348"/>
        <end position="359"/>
    </location>
</feature>
<evidence type="ECO:0000256" key="4">
    <source>
        <dbReference type="ARBA" id="ARBA00022840"/>
    </source>
</evidence>
<dbReference type="PROSITE" id="PS00107">
    <property type="entry name" value="PROTEIN_KINASE_ATP"/>
    <property type="match status" value="1"/>
</dbReference>
<dbReference type="PROSITE" id="PS00108">
    <property type="entry name" value="PROTEIN_KINASE_ST"/>
    <property type="match status" value="1"/>
</dbReference>
<keyword evidence="4 5" id="KW-0067">ATP-binding</keyword>
<feature type="compositionally biased region" description="Low complexity" evidence="6">
    <location>
        <begin position="337"/>
        <end position="347"/>
    </location>
</feature>
<feature type="region of interest" description="Disordered" evidence="6">
    <location>
        <begin position="280"/>
        <end position="445"/>
    </location>
</feature>
<evidence type="ECO:0000313" key="9">
    <source>
        <dbReference type="EMBL" id="GAA5158333.1"/>
    </source>
</evidence>
<feature type="transmembrane region" description="Helical" evidence="7">
    <location>
        <begin position="467"/>
        <end position="485"/>
    </location>
</feature>
<gene>
    <name evidence="9" type="ORF">GCM10023321_37950</name>
</gene>
<evidence type="ECO:0000256" key="1">
    <source>
        <dbReference type="ARBA" id="ARBA00022679"/>
    </source>
</evidence>
<evidence type="ECO:0000256" key="6">
    <source>
        <dbReference type="SAM" id="MobiDB-lite"/>
    </source>
</evidence>
<evidence type="ECO:0000256" key="3">
    <source>
        <dbReference type="ARBA" id="ARBA00022777"/>
    </source>
</evidence>
<dbReference type="InterPro" id="IPR000719">
    <property type="entry name" value="Prot_kinase_dom"/>
</dbReference>
<dbReference type="Gene3D" id="3.30.200.20">
    <property type="entry name" value="Phosphorylase Kinase, domain 1"/>
    <property type="match status" value="1"/>
</dbReference>
<dbReference type="InterPro" id="IPR011009">
    <property type="entry name" value="Kinase-like_dom_sf"/>
</dbReference>
<evidence type="ECO:0000313" key="10">
    <source>
        <dbReference type="Proteomes" id="UP001428817"/>
    </source>
</evidence>
<comment type="caution">
    <text evidence="9">The sequence shown here is derived from an EMBL/GenBank/DDBJ whole genome shotgun (WGS) entry which is preliminary data.</text>
</comment>
<dbReference type="Pfam" id="PF00069">
    <property type="entry name" value="Pkinase"/>
    <property type="match status" value="1"/>
</dbReference>
<keyword evidence="7" id="KW-0812">Transmembrane</keyword>
<keyword evidence="2 5" id="KW-0547">Nucleotide-binding</keyword>
<feature type="compositionally biased region" description="Low complexity" evidence="6">
    <location>
        <begin position="360"/>
        <end position="391"/>
    </location>
</feature>
<evidence type="ECO:0000256" key="2">
    <source>
        <dbReference type="ARBA" id="ARBA00022741"/>
    </source>
</evidence>
<dbReference type="Proteomes" id="UP001428817">
    <property type="component" value="Unassembled WGS sequence"/>
</dbReference>
<dbReference type="PANTHER" id="PTHR43289">
    <property type="entry name" value="MITOGEN-ACTIVATED PROTEIN KINASE KINASE KINASE 20-RELATED"/>
    <property type="match status" value="1"/>
</dbReference>
<dbReference type="Gene3D" id="1.10.510.10">
    <property type="entry name" value="Transferase(Phosphotransferase) domain 1"/>
    <property type="match status" value="1"/>
</dbReference>
<feature type="binding site" evidence="5">
    <location>
        <position position="45"/>
    </location>
    <ligand>
        <name>ATP</name>
        <dbReference type="ChEBI" id="CHEBI:30616"/>
    </ligand>
</feature>
<dbReference type="EMBL" id="BAABJP010000015">
    <property type="protein sequence ID" value="GAA5158333.1"/>
    <property type="molecule type" value="Genomic_DNA"/>
</dbReference>
<feature type="compositionally biased region" description="Low complexity" evidence="6">
    <location>
        <begin position="312"/>
        <end position="327"/>
    </location>
</feature>
<reference evidence="10" key="1">
    <citation type="journal article" date="2019" name="Int. J. Syst. Evol. Microbiol.">
        <title>The Global Catalogue of Microorganisms (GCM) 10K type strain sequencing project: providing services to taxonomists for standard genome sequencing and annotation.</title>
        <authorList>
            <consortium name="The Broad Institute Genomics Platform"/>
            <consortium name="The Broad Institute Genome Sequencing Center for Infectious Disease"/>
            <person name="Wu L."/>
            <person name="Ma J."/>
        </authorList>
    </citation>
    <scope>NUCLEOTIDE SEQUENCE [LARGE SCALE GENOMIC DNA]</scope>
    <source>
        <strain evidence="10">JCM 18303</strain>
    </source>
</reference>
<feature type="domain" description="Protein kinase" evidence="8">
    <location>
        <begin position="17"/>
        <end position="274"/>
    </location>
</feature>
<keyword evidence="10" id="KW-1185">Reference proteome</keyword>